<dbReference type="EMBL" id="JAEOAQ010000003">
    <property type="protein sequence ID" value="KAG5419444.1"/>
    <property type="molecule type" value="Genomic_DNA"/>
</dbReference>
<dbReference type="AlphaFoldDB" id="A0A8H7ZFZ1"/>
<accession>A0A8H7ZFZ1</accession>
<feature type="signal peptide" evidence="2">
    <location>
        <begin position="1"/>
        <end position="22"/>
    </location>
</feature>
<proteinExistence type="predicted"/>
<evidence type="ECO:0000256" key="1">
    <source>
        <dbReference type="SAM" id="Phobius"/>
    </source>
</evidence>
<dbReference type="GO" id="GO:0005783">
    <property type="term" value="C:endoplasmic reticulum"/>
    <property type="evidence" value="ECO:0007669"/>
    <property type="project" value="TreeGrafter"/>
</dbReference>
<name>A0A8H7ZFZ1_9ASCO</name>
<keyword evidence="1" id="KW-0472">Membrane</keyword>
<protein>
    <recommendedName>
        <fullName evidence="3">Vacuolar sorting protein Vps3844 C-terminal domain-containing protein</fullName>
    </recommendedName>
</protein>
<keyword evidence="1" id="KW-0812">Transmembrane</keyword>
<feature type="chain" id="PRO_5034688467" description="Vacuolar sorting protein Vps3844 C-terminal domain-containing protein" evidence="2">
    <location>
        <begin position="23"/>
        <end position="380"/>
    </location>
</feature>
<keyword evidence="5" id="KW-1185">Reference proteome</keyword>
<dbReference type="InterPro" id="IPR053065">
    <property type="entry name" value="Archenteron_Induction-Rel"/>
</dbReference>
<feature type="transmembrane region" description="Helical" evidence="1">
    <location>
        <begin position="338"/>
        <end position="358"/>
    </location>
</feature>
<comment type="caution">
    <text evidence="4">The sequence shown here is derived from an EMBL/GenBank/DDBJ whole genome shotgun (WGS) entry which is preliminary data.</text>
</comment>
<evidence type="ECO:0000313" key="4">
    <source>
        <dbReference type="EMBL" id="KAG5419444.1"/>
    </source>
</evidence>
<dbReference type="Proteomes" id="UP000669133">
    <property type="component" value="Unassembled WGS sequence"/>
</dbReference>
<gene>
    <name evidence="4" type="ORF">I9W82_003211</name>
</gene>
<keyword evidence="2" id="KW-0732">Signal</keyword>
<evidence type="ECO:0000256" key="2">
    <source>
        <dbReference type="SAM" id="SignalP"/>
    </source>
</evidence>
<evidence type="ECO:0000259" key="3">
    <source>
        <dbReference type="Pfam" id="PF12955"/>
    </source>
</evidence>
<sequence>MKFASAITWSLVAISSFGISEAAIPSHSLNFPVVRNVEHPKIECSSTDEEIYFNEFLSIGFRESYPLTEAIIPAYNQLLEYKLSFQAIPGFETFMPNIIVNILDAELNIEPSFKSKTLQYKFDFWSSRSYMEKVTDAISTSDRKLLEYFQYFPEQTSKIWQNHQANLKQNILNYSPTNDEQFIHELSSLVHLLGYVKGNEEFGVDIYIQISSLSAIKNKIGENSTTYKHAVESLENVLALLAEDCKILVIESPSTSIPESHLKKRSKVRSSTAPAFQFASKQACEVATDKCSAHGECKENKNQWSCVCEPSFNKTTSKTTTWVGPDCGKKDVSVPANLFLWTTIALVLAMVGGIKLLASVGSDPLPGVLDAATLPTKKTI</sequence>
<dbReference type="PANTHER" id="PTHR36853:SF1">
    <property type="entry name" value="DUF3844 DOMAIN-CONTAINING PROTEIN"/>
    <property type="match status" value="1"/>
</dbReference>
<dbReference type="OrthoDB" id="5583277at2759"/>
<dbReference type="RefSeq" id="XP_067548560.1">
    <property type="nucleotide sequence ID" value="XM_067692153.1"/>
</dbReference>
<feature type="domain" description="Vacuolar sorting protein Vps3844 C-terminal" evidence="3">
    <location>
        <begin position="278"/>
        <end position="371"/>
    </location>
</feature>
<dbReference type="Pfam" id="PF12955">
    <property type="entry name" value="Vps3844_C"/>
    <property type="match status" value="1"/>
</dbReference>
<evidence type="ECO:0000313" key="5">
    <source>
        <dbReference type="Proteomes" id="UP000669133"/>
    </source>
</evidence>
<dbReference type="InterPro" id="IPR024382">
    <property type="entry name" value="Vps3844_C"/>
</dbReference>
<organism evidence="4 5">
    <name type="scientific">Candida metapsilosis</name>
    <dbReference type="NCBI Taxonomy" id="273372"/>
    <lineage>
        <taxon>Eukaryota</taxon>
        <taxon>Fungi</taxon>
        <taxon>Dikarya</taxon>
        <taxon>Ascomycota</taxon>
        <taxon>Saccharomycotina</taxon>
        <taxon>Pichiomycetes</taxon>
        <taxon>Debaryomycetaceae</taxon>
        <taxon>Candida/Lodderomyces clade</taxon>
        <taxon>Candida</taxon>
    </lineage>
</organism>
<keyword evidence="1" id="KW-1133">Transmembrane helix</keyword>
<dbReference type="PANTHER" id="PTHR36853">
    <property type="entry name" value="EXPRESSED PROTEIN"/>
    <property type="match status" value="1"/>
</dbReference>
<reference evidence="4 5" key="1">
    <citation type="submission" date="2020-12" db="EMBL/GenBank/DDBJ databases">
        <title>Effect of drift, selection, and recombination on the evolution of hybrid genomes in Candida yeast pathogens.</title>
        <authorList>
            <person name="Mixao V."/>
            <person name="Ksiezopolska E."/>
            <person name="Saus E."/>
            <person name="Boekhout T."/>
            <person name="Gacser A."/>
            <person name="Gabaldon T."/>
        </authorList>
    </citation>
    <scope>NUCLEOTIDE SEQUENCE [LARGE SCALE GENOMIC DNA]</scope>
    <source>
        <strain evidence="4 5">BP57</strain>
    </source>
</reference>
<dbReference type="GeneID" id="93651840"/>